<evidence type="ECO:0000313" key="1">
    <source>
        <dbReference type="EMBL" id="CAH9420329.1"/>
    </source>
</evidence>
<dbReference type="SUPFAM" id="SSF46785">
    <property type="entry name" value="Winged helix' DNA-binding domain"/>
    <property type="match status" value="1"/>
</dbReference>
<dbReference type="EMBL" id="CAKXYP010000041">
    <property type="protein sequence ID" value="CAH9420329.1"/>
    <property type="molecule type" value="Genomic_DNA"/>
</dbReference>
<organism evidence="1 2">
    <name type="scientific">Streptomyces globisporus</name>
    <dbReference type="NCBI Taxonomy" id="1908"/>
    <lineage>
        <taxon>Bacteria</taxon>
        <taxon>Bacillati</taxon>
        <taxon>Actinomycetota</taxon>
        <taxon>Actinomycetes</taxon>
        <taxon>Kitasatosporales</taxon>
        <taxon>Streptomycetaceae</taxon>
        <taxon>Streptomyces</taxon>
    </lineage>
</organism>
<name>A0ABM9H9J4_STRGL</name>
<evidence type="ECO:0008006" key="3">
    <source>
        <dbReference type="Google" id="ProtNLM"/>
    </source>
</evidence>
<dbReference type="Gene3D" id="1.10.10.10">
    <property type="entry name" value="Winged helix-like DNA-binding domain superfamily/Winged helix DNA-binding domain"/>
    <property type="match status" value="1"/>
</dbReference>
<comment type="caution">
    <text evidence="1">The sequence shown here is derived from an EMBL/GenBank/DDBJ whole genome shotgun (WGS) entry which is preliminary data.</text>
</comment>
<dbReference type="InterPro" id="IPR011991">
    <property type="entry name" value="ArsR-like_HTH"/>
</dbReference>
<accession>A0ABM9H9J4</accession>
<dbReference type="CDD" id="cd00090">
    <property type="entry name" value="HTH_ARSR"/>
    <property type="match status" value="1"/>
</dbReference>
<dbReference type="Proteomes" id="UP001154015">
    <property type="component" value="Unassembled WGS sequence"/>
</dbReference>
<protein>
    <recommendedName>
        <fullName evidence="3">ArsR family transcriptional regulator</fullName>
    </recommendedName>
</protein>
<evidence type="ECO:0000313" key="2">
    <source>
        <dbReference type="Proteomes" id="UP001154015"/>
    </source>
</evidence>
<proteinExistence type="predicted"/>
<dbReference type="InterPro" id="IPR036388">
    <property type="entry name" value="WH-like_DNA-bd_sf"/>
</dbReference>
<keyword evidence="2" id="KW-1185">Reference proteome</keyword>
<reference evidence="1" key="1">
    <citation type="submission" date="2022-03" db="EMBL/GenBank/DDBJ databases">
        <authorList>
            <person name="Leyn A S."/>
        </authorList>
    </citation>
    <scope>NUCLEOTIDE SEQUENCE</scope>
    <source>
        <strain evidence="1">Streptomyces globisporus 4-3</strain>
    </source>
</reference>
<gene>
    <name evidence="1" type="ORF">SGL43_07387</name>
</gene>
<dbReference type="InterPro" id="IPR036390">
    <property type="entry name" value="WH_DNA-bd_sf"/>
</dbReference>
<sequence length="54" mass="5655">MGSLADASDYTPAAVTYHCGRLKAAGLITRERRGQHVVARRTASGQALVTLLSG</sequence>